<sequence>MQRSQFVSQRLARRRYPS</sequence>
<reference evidence="1" key="2">
    <citation type="journal article" date="2015" name="Data Brief">
        <title>Shoot transcriptome of the giant reed, Arundo donax.</title>
        <authorList>
            <person name="Barrero R.A."/>
            <person name="Guerrero F.D."/>
            <person name="Moolhuijzen P."/>
            <person name="Goolsby J.A."/>
            <person name="Tidwell J."/>
            <person name="Bellgard S.E."/>
            <person name="Bellgard M.I."/>
        </authorList>
    </citation>
    <scope>NUCLEOTIDE SEQUENCE</scope>
    <source>
        <tissue evidence="1">Shoot tissue taken approximately 20 cm above the soil surface</tissue>
    </source>
</reference>
<proteinExistence type="predicted"/>
<dbReference type="AlphaFoldDB" id="A0A0A8YVB9"/>
<reference evidence="1" key="1">
    <citation type="submission" date="2014-09" db="EMBL/GenBank/DDBJ databases">
        <authorList>
            <person name="Magalhaes I.L.F."/>
            <person name="Oliveira U."/>
            <person name="Santos F.R."/>
            <person name="Vidigal T.H.D.A."/>
            <person name="Brescovit A.D."/>
            <person name="Santos A.J."/>
        </authorList>
    </citation>
    <scope>NUCLEOTIDE SEQUENCE</scope>
    <source>
        <tissue evidence="1">Shoot tissue taken approximately 20 cm above the soil surface</tissue>
    </source>
</reference>
<dbReference type="EMBL" id="GBRH01269445">
    <property type="protein sequence ID" value="JAD28450.1"/>
    <property type="molecule type" value="Transcribed_RNA"/>
</dbReference>
<organism evidence="1">
    <name type="scientific">Arundo donax</name>
    <name type="common">Giant reed</name>
    <name type="synonym">Donax arundinaceus</name>
    <dbReference type="NCBI Taxonomy" id="35708"/>
    <lineage>
        <taxon>Eukaryota</taxon>
        <taxon>Viridiplantae</taxon>
        <taxon>Streptophyta</taxon>
        <taxon>Embryophyta</taxon>
        <taxon>Tracheophyta</taxon>
        <taxon>Spermatophyta</taxon>
        <taxon>Magnoliopsida</taxon>
        <taxon>Liliopsida</taxon>
        <taxon>Poales</taxon>
        <taxon>Poaceae</taxon>
        <taxon>PACMAD clade</taxon>
        <taxon>Arundinoideae</taxon>
        <taxon>Arundineae</taxon>
        <taxon>Arundo</taxon>
    </lineage>
</organism>
<accession>A0A0A8YVB9</accession>
<protein>
    <submittedName>
        <fullName evidence="1">Uncharacterized protein</fullName>
    </submittedName>
</protein>
<name>A0A0A8YVB9_ARUDO</name>
<evidence type="ECO:0000313" key="1">
    <source>
        <dbReference type="EMBL" id="JAD28450.1"/>
    </source>
</evidence>